<accession>Q218R9</accession>
<organism evidence="1">
    <name type="scientific">Rhodopseudomonas palustris (strain BisB18)</name>
    <dbReference type="NCBI Taxonomy" id="316056"/>
    <lineage>
        <taxon>Bacteria</taxon>
        <taxon>Pseudomonadati</taxon>
        <taxon>Pseudomonadota</taxon>
        <taxon>Alphaproteobacteria</taxon>
        <taxon>Hyphomicrobiales</taxon>
        <taxon>Nitrobacteraceae</taxon>
        <taxon>Rhodopseudomonas</taxon>
    </lineage>
</organism>
<dbReference type="eggNOG" id="ENOG5032X9E">
    <property type="taxonomic scope" value="Bacteria"/>
</dbReference>
<proteinExistence type="predicted"/>
<dbReference type="EMBL" id="CP000301">
    <property type="protein sequence ID" value="ABD87117.1"/>
    <property type="molecule type" value="Genomic_DNA"/>
</dbReference>
<dbReference type="HOGENOM" id="CLU_1502352_0_0_5"/>
<gene>
    <name evidence="1" type="ordered locus">RPC_1555</name>
</gene>
<reference evidence="1" key="1">
    <citation type="submission" date="2006-03" db="EMBL/GenBank/DDBJ databases">
        <title>Complete sequence of Rhodopseudomonas palustris BisB18.</title>
        <authorList>
            <consortium name="US DOE Joint Genome Institute"/>
            <person name="Copeland A."/>
            <person name="Lucas S."/>
            <person name="Lapidus A."/>
            <person name="Barry K."/>
            <person name="Detter J.C."/>
            <person name="Glavina del Rio T."/>
            <person name="Hammon N."/>
            <person name="Israni S."/>
            <person name="Dalin E."/>
            <person name="Tice H."/>
            <person name="Pitluck S."/>
            <person name="Chain P."/>
            <person name="Malfatti S."/>
            <person name="Shin M."/>
            <person name="Vergez L."/>
            <person name="Schmutz J."/>
            <person name="Larimer F."/>
            <person name="Land M."/>
            <person name="Hauser L."/>
            <person name="Pelletier D.A."/>
            <person name="Kyrpides N."/>
            <person name="Anderson I."/>
            <person name="Oda Y."/>
            <person name="Harwood C.S."/>
            <person name="Richardson P."/>
        </authorList>
    </citation>
    <scope>NUCLEOTIDE SEQUENCE [LARGE SCALE GENOMIC DNA]</scope>
    <source>
        <strain evidence="1">BisB18</strain>
    </source>
</reference>
<sequence length="179" mass="20452">MRWKPKSIGGKIYDLSHVDDIKLEVSPKTADAPTYSVGVSFGFHCFTRDVVDTDTPDLHMIHDGERRCFCFERYELSKELAAAIMYAANGRAYFTQRANFLIVESLSQQNAPYVIFFNIEKAKKSDGFDAAMFVTSAHLRPDLPDMLPPVTFATLVDYKIQGKQLRRPEPRRVIAQKRK</sequence>
<dbReference type="KEGG" id="rpc:RPC_1555"/>
<evidence type="ECO:0000313" key="1">
    <source>
        <dbReference type="EMBL" id="ABD87117.1"/>
    </source>
</evidence>
<name>Q218R9_RHOPB</name>
<dbReference type="AlphaFoldDB" id="Q218R9"/>
<protein>
    <submittedName>
        <fullName evidence="1">Uncharacterized protein</fullName>
    </submittedName>
</protein>